<dbReference type="Gene3D" id="3.40.50.10240">
    <property type="entry name" value="Thiamin pyrophosphokinase, catalytic domain"/>
    <property type="match status" value="1"/>
</dbReference>
<dbReference type="CDD" id="cd07995">
    <property type="entry name" value="TPK"/>
    <property type="match status" value="1"/>
</dbReference>
<dbReference type="InterPro" id="IPR053149">
    <property type="entry name" value="TPK"/>
</dbReference>
<keyword evidence="2" id="KW-0547">Nucleotide-binding</keyword>
<keyword evidence="4" id="KW-0067">ATP-binding</keyword>
<dbReference type="RefSeq" id="WP_010881967.1">
    <property type="nucleotide sequence ID" value="NC_010741.1"/>
</dbReference>
<evidence type="ECO:0000256" key="4">
    <source>
        <dbReference type="ARBA" id="ARBA00022840"/>
    </source>
</evidence>
<dbReference type="InterPro" id="IPR007371">
    <property type="entry name" value="TPK_catalytic"/>
</dbReference>
<dbReference type="Pfam" id="PF04263">
    <property type="entry name" value="TPK_catalytic"/>
    <property type="match status" value="1"/>
</dbReference>
<accession>A0A0H3BJ29</accession>
<dbReference type="Proteomes" id="UP000001202">
    <property type="component" value="Chromosome"/>
</dbReference>
<dbReference type="InterPro" id="IPR006282">
    <property type="entry name" value="Thi_PPkinase"/>
</dbReference>
<dbReference type="EC" id="2.7.6.2" evidence="5"/>
<keyword evidence="1" id="KW-0808">Transferase</keyword>
<evidence type="ECO:0000256" key="2">
    <source>
        <dbReference type="ARBA" id="ARBA00022741"/>
    </source>
</evidence>
<dbReference type="GO" id="GO:0004788">
    <property type="term" value="F:thiamine diphosphokinase activity"/>
    <property type="evidence" value="ECO:0007669"/>
    <property type="project" value="UniProtKB-UniRule"/>
</dbReference>
<dbReference type="GO" id="GO:0006772">
    <property type="term" value="P:thiamine metabolic process"/>
    <property type="evidence" value="ECO:0007669"/>
    <property type="project" value="UniProtKB-UniRule"/>
</dbReference>
<dbReference type="PANTHER" id="PTHR41299">
    <property type="entry name" value="THIAMINE PYROPHOSPHOKINASE"/>
    <property type="match status" value="1"/>
</dbReference>
<dbReference type="EMBL" id="CP000805">
    <property type="protein sequence ID" value="ACD70941.1"/>
    <property type="molecule type" value="Genomic_DNA"/>
</dbReference>
<protein>
    <recommendedName>
        <fullName evidence="5">Thiamine diphosphokinase</fullName>
        <ecNumber evidence="5">2.7.6.2</ecNumber>
    </recommendedName>
</protein>
<dbReference type="SUPFAM" id="SSF63999">
    <property type="entry name" value="Thiamin pyrophosphokinase, catalytic domain"/>
    <property type="match status" value="1"/>
</dbReference>
<evidence type="ECO:0000256" key="3">
    <source>
        <dbReference type="ARBA" id="ARBA00022777"/>
    </source>
</evidence>
<reference evidence="7 8" key="1">
    <citation type="journal article" date="2008" name="BMC Microbiol.">
        <title>Complete genome sequence of Treponema pallidum ssp. pallidum strain SS14 determined with oligonucleotide arrays.</title>
        <authorList>
            <person name="Matejkova P."/>
            <person name="Strouhal M."/>
            <person name="Smajs D."/>
            <person name="Norris S.J."/>
            <person name="Palzkill T."/>
            <person name="Petrosino J.F."/>
            <person name="Sodergren E."/>
            <person name="Norton J.E."/>
            <person name="Singh J."/>
            <person name="Richmond T.A."/>
            <person name="Molla M.N."/>
            <person name="Albert T.J."/>
            <person name="Weinstock G.M."/>
        </authorList>
    </citation>
    <scope>NUCLEOTIDE SEQUENCE [LARGE SCALE GENOMIC DNA]</scope>
    <source>
        <strain evidence="7 8">SS14</strain>
    </source>
</reference>
<name>A0A0H3BJ29_TREPS</name>
<evidence type="ECO:0000256" key="1">
    <source>
        <dbReference type="ARBA" id="ARBA00022679"/>
    </source>
</evidence>
<proteinExistence type="predicted"/>
<dbReference type="AlphaFoldDB" id="A0A0H3BJ29"/>
<dbReference type="InterPro" id="IPR036759">
    <property type="entry name" value="TPK_catalytic_sf"/>
</dbReference>
<organism evidence="7 8">
    <name type="scientific">Treponema pallidum subsp. pallidum (strain SS14)</name>
    <dbReference type="NCBI Taxonomy" id="455434"/>
    <lineage>
        <taxon>Bacteria</taxon>
        <taxon>Pseudomonadati</taxon>
        <taxon>Spirochaetota</taxon>
        <taxon>Spirochaetia</taxon>
        <taxon>Spirochaetales</taxon>
        <taxon>Treponemataceae</taxon>
        <taxon>Treponema</taxon>
    </lineage>
</organism>
<dbReference type="KEGG" id="tpp:TPASS_0518"/>
<dbReference type="InterPro" id="IPR036371">
    <property type="entry name" value="TPK_B1-bd_sf"/>
</dbReference>
<evidence type="ECO:0000256" key="5">
    <source>
        <dbReference type="NCBIfam" id="TIGR01378"/>
    </source>
</evidence>
<dbReference type="NCBIfam" id="TIGR01378">
    <property type="entry name" value="thi_PPkinase"/>
    <property type="match status" value="1"/>
</dbReference>
<evidence type="ECO:0000313" key="7">
    <source>
        <dbReference type="EMBL" id="ACD70941.1"/>
    </source>
</evidence>
<feature type="domain" description="Thiamin pyrophosphokinase catalytic" evidence="6">
    <location>
        <begin position="20"/>
        <end position="117"/>
    </location>
</feature>
<dbReference type="GeneID" id="93876287"/>
<dbReference type="GO" id="GO:0005524">
    <property type="term" value="F:ATP binding"/>
    <property type="evidence" value="ECO:0007669"/>
    <property type="project" value="UniProtKB-KW"/>
</dbReference>
<evidence type="ECO:0000313" key="8">
    <source>
        <dbReference type="Proteomes" id="UP000001202"/>
    </source>
</evidence>
<evidence type="ECO:0000259" key="6">
    <source>
        <dbReference type="Pfam" id="PF04263"/>
    </source>
</evidence>
<gene>
    <name evidence="7" type="ordered locus">TPASS_0518</name>
</gene>
<dbReference type="GO" id="GO:0016301">
    <property type="term" value="F:kinase activity"/>
    <property type="evidence" value="ECO:0007669"/>
    <property type="project" value="UniProtKB-KW"/>
</dbReference>
<dbReference type="PATRIC" id="fig|455434.6.peg.515"/>
<sequence>MKRALIITGGEYAPYEFVQYYLPAYDLLIAADSGLDTALQFGLVPDFVIGDMDSVKDNLFIQACDKTRTHLFPRDKDFTDTELAVTLAHQLGSDDLSIVGGGGGRADHFLYFMRLFAAPLSPRLWLYRHGLGYCFGEGCVTQQLCIGGVDNTSFSFFPVGDATDYSLSSEGLHWPLDGVPWHTHVSMSNRSSAPVVRVEAHRGRFLLFLSPLGRYTIDHHERGIACTHRT</sequence>
<dbReference type="PANTHER" id="PTHR41299:SF1">
    <property type="entry name" value="THIAMINE PYROPHOSPHOKINASE"/>
    <property type="match status" value="1"/>
</dbReference>
<dbReference type="SUPFAM" id="SSF63862">
    <property type="entry name" value="Thiamin pyrophosphokinase, substrate-binding domain"/>
    <property type="match status" value="1"/>
</dbReference>
<dbReference type="GO" id="GO:0009229">
    <property type="term" value="P:thiamine diphosphate biosynthetic process"/>
    <property type="evidence" value="ECO:0007669"/>
    <property type="project" value="InterPro"/>
</dbReference>
<keyword evidence="3" id="KW-0418">Kinase</keyword>